<keyword evidence="5" id="KW-0238">DNA-binding</keyword>
<dbReference type="PROSITE" id="PS00036">
    <property type="entry name" value="BZIP_BASIC"/>
    <property type="match status" value="1"/>
</dbReference>
<dbReference type="InterPro" id="IPR004827">
    <property type="entry name" value="bZIP"/>
</dbReference>
<dbReference type="GO" id="GO:0000976">
    <property type="term" value="F:transcription cis-regulatory region binding"/>
    <property type="evidence" value="ECO:0007669"/>
    <property type="project" value="InterPro"/>
</dbReference>
<accession>A0A6P8BG97</accession>
<keyword evidence="11" id="KW-1185">Reference proteome</keyword>
<reference evidence="12" key="2">
    <citation type="submission" date="2019-10" db="EMBL/GenBank/DDBJ databases">
        <authorList>
            <consortium name="NCBI Genome Project"/>
        </authorList>
    </citation>
    <scope>NUCLEOTIDE SEQUENCE</scope>
    <source>
        <strain evidence="12">NI907</strain>
    </source>
</reference>
<comment type="function">
    <text evidence="1">Putative transcription factor.</text>
</comment>
<evidence type="ECO:0000256" key="4">
    <source>
        <dbReference type="ARBA" id="ARBA00023015"/>
    </source>
</evidence>
<dbReference type="RefSeq" id="XP_030986104.1">
    <property type="nucleotide sequence ID" value="XM_031121814.1"/>
</dbReference>
<keyword evidence="6" id="KW-0804">Transcription</keyword>
<name>A0A6P8BG97_PYRGI</name>
<reference evidence="12" key="3">
    <citation type="submission" date="2025-08" db="UniProtKB">
        <authorList>
            <consortium name="RefSeq"/>
        </authorList>
    </citation>
    <scope>IDENTIFICATION</scope>
    <source>
        <strain evidence="12">NI907</strain>
    </source>
</reference>
<evidence type="ECO:0000259" key="10">
    <source>
        <dbReference type="PROSITE" id="PS00036"/>
    </source>
</evidence>
<protein>
    <recommendedName>
        <fullName evidence="8">Putative transcription factor kapC</fullName>
    </recommendedName>
</protein>
<evidence type="ECO:0000256" key="2">
    <source>
        <dbReference type="ARBA" id="ARBA00004123"/>
    </source>
</evidence>
<dbReference type="Gene3D" id="1.20.5.170">
    <property type="match status" value="1"/>
</dbReference>
<feature type="compositionally biased region" description="Polar residues" evidence="9">
    <location>
        <begin position="1"/>
        <end position="11"/>
    </location>
</feature>
<dbReference type="GO" id="GO:0090575">
    <property type="term" value="C:RNA polymerase II transcription regulator complex"/>
    <property type="evidence" value="ECO:0007669"/>
    <property type="project" value="TreeGrafter"/>
</dbReference>
<feature type="domain" description="BZIP" evidence="10">
    <location>
        <begin position="145"/>
        <end position="160"/>
    </location>
</feature>
<feature type="region of interest" description="Disordered" evidence="9">
    <location>
        <begin position="1"/>
        <end position="158"/>
    </location>
</feature>
<feature type="compositionally biased region" description="Low complexity" evidence="9">
    <location>
        <begin position="146"/>
        <end position="156"/>
    </location>
</feature>
<dbReference type="InterPro" id="IPR046347">
    <property type="entry name" value="bZIP_sf"/>
</dbReference>
<dbReference type="KEGG" id="pgri:PgNI_01742"/>
<evidence type="ECO:0000256" key="5">
    <source>
        <dbReference type="ARBA" id="ARBA00023125"/>
    </source>
</evidence>
<evidence type="ECO:0000313" key="11">
    <source>
        <dbReference type="Proteomes" id="UP000515153"/>
    </source>
</evidence>
<gene>
    <name evidence="12" type="ORF">PgNI_01742</name>
</gene>
<dbReference type="Pfam" id="PF00170">
    <property type="entry name" value="bZIP_1"/>
    <property type="match status" value="1"/>
</dbReference>
<evidence type="ECO:0000313" key="12">
    <source>
        <dbReference type="RefSeq" id="XP_030986104.1"/>
    </source>
</evidence>
<dbReference type="InterPro" id="IPR050936">
    <property type="entry name" value="AP-1-like"/>
</dbReference>
<reference evidence="12" key="1">
    <citation type="journal article" date="2019" name="Mol. Biol. Evol.">
        <title>Blast fungal genomes show frequent chromosomal changes, gene gains and losses, and effector gene turnover.</title>
        <authorList>
            <person name="Gomez Luciano L.B."/>
            <person name="Jason Tsai I."/>
            <person name="Chuma I."/>
            <person name="Tosa Y."/>
            <person name="Chen Y.H."/>
            <person name="Li J.Y."/>
            <person name="Li M.Y."/>
            <person name="Jade Lu M.Y."/>
            <person name="Nakayashiki H."/>
            <person name="Li W.H."/>
        </authorList>
    </citation>
    <scope>NUCLEOTIDE SEQUENCE</scope>
    <source>
        <strain evidence="12">NI907</strain>
    </source>
</reference>
<evidence type="ECO:0000256" key="9">
    <source>
        <dbReference type="SAM" id="MobiDB-lite"/>
    </source>
</evidence>
<dbReference type="GO" id="GO:0001228">
    <property type="term" value="F:DNA-binding transcription activator activity, RNA polymerase II-specific"/>
    <property type="evidence" value="ECO:0007669"/>
    <property type="project" value="TreeGrafter"/>
</dbReference>
<dbReference type="OrthoDB" id="2593073at2759"/>
<feature type="compositionally biased region" description="Pro residues" evidence="9">
    <location>
        <begin position="234"/>
        <end position="251"/>
    </location>
</feature>
<evidence type="ECO:0000256" key="8">
    <source>
        <dbReference type="ARBA" id="ARBA00044067"/>
    </source>
</evidence>
<dbReference type="GeneID" id="41956726"/>
<dbReference type="SUPFAM" id="SSF57959">
    <property type="entry name" value="Leucine zipper domain"/>
    <property type="match status" value="1"/>
</dbReference>
<proteinExistence type="inferred from homology"/>
<dbReference type="AlphaFoldDB" id="A0A6P8BG97"/>
<comment type="subcellular location">
    <subcellularLocation>
        <location evidence="2">Nucleus</location>
    </subcellularLocation>
</comment>
<evidence type="ECO:0000256" key="7">
    <source>
        <dbReference type="ARBA" id="ARBA00023242"/>
    </source>
</evidence>
<organism evidence="11 12">
    <name type="scientific">Pyricularia grisea</name>
    <name type="common">Crabgrass-specific blast fungus</name>
    <name type="synonym">Magnaporthe grisea</name>
    <dbReference type="NCBI Taxonomy" id="148305"/>
    <lineage>
        <taxon>Eukaryota</taxon>
        <taxon>Fungi</taxon>
        <taxon>Dikarya</taxon>
        <taxon>Ascomycota</taxon>
        <taxon>Pezizomycotina</taxon>
        <taxon>Sordariomycetes</taxon>
        <taxon>Sordariomycetidae</taxon>
        <taxon>Magnaporthales</taxon>
        <taxon>Pyriculariaceae</taxon>
        <taxon>Pyricularia</taxon>
    </lineage>
</organism>
<keyword evidence="7" id="KW-0539">Nucleus</keyword>
<feature type="compositionally biased region" description="Basic and acidic residues" evidence="9">
    <location>
        <begin position="303"/>
        <end position="316"/>
    </location>
</feature>
<evidence type="ECO:0000256" key="3">
    <source>
        <dbReference type="ARBA" id="ARBA00007163"/>
    </source>
</evidence>
<evidence type="ECO:0000256" key="1">
    <source>
        <dbReference type="ARBA" id="ARBA00004049"/>
    </source>
</evidence>
<sequence length="325" mass="34382">MQSTTNANNNGAEPVERDNFPDSTEEASAALSVTNGAPQDSAAVPHQASHGYNQYPVLAPHAQNGTESRIHPELRSPSGYLQAANMMTSVVPAPPNGGPSGTVSNAQHQPHAGGGAQLLPGPPPDMGDHMGDARKSNKRELSQSKRAAQNRAAQRAFRQRKEGYIKKLEQQVQEHEGFEATLRSLQEQNYLLRGYVVQLQTHLMTTQGDYPPPPPGLTLEQHSQEGPAPAHNAAPPPPSLPAAAPPAPMMSPNPQEAAPPSEPLPGAGTALEQVAQAVANLGRTEENPPEPTPAYIKPPPADDDARTAEELSRQLHGEAVPTASM</sequence>
<dbReference type="Proteomes" id="UP000515153">
    <property type="component" value="Unplaced"/>
</dbReference>
<feature type="compositionally biased region" description="Basic and acidic residues" evidence="9">
    <location>
        <begin position="126"/>
        <end position="143"/>
    </location>
</feature>
<feature type="region of interest" description="Disordered" evidence="9">
    <location>
        <begin position="206"/>
        <end position="325"/>
    </location>
</feature>
<dbReference type="PANTHER" id="PTHR40621">
    <property type="entry name" value="TRANSCRIPTION FACTOR KAPC-RELATED"/>
    <property type="match status" value="1"/>
</dbReference>
<keyword evidence="4" id="KW-0805">Transcription regulation</keyword>
<dbReference type="PANTHER" id="PTHR40621:SF11">
    <property type="entry name" value="TRANSCRIPTION FACTOR KAPC-RELATED"/>
    <property type="match status" value="1"/>
</dbReference>
<dbReference type="SMART" id="SM00338">
    <property type="entry name" value="BRLZ"/>
    <property type="match status" value="1"/>
</dbReference>
<feature type="compositionally biased region" description="Pro residues" evidence="9">
    <location>
        <begin position="289"/>
        <end position="299"/>
    </location>
</feature>
<comment type="similarity">
    <text evidence="3">Belongs to the bZIP family.</text>
</comment>
<evidence type="ECO:0000256" key="6">
    <source>
        <dbReference type="ARBA" id="ARBA00023163"/>
    </source>
</evidence>